<comment type="caution">
    <text evidence="1">The sequence shown here is derived from an EMBL/GenBank/DDBJ whole genome shotgun (WGS) entry which is preliminary data.</text>
</comment>
<dbReference type="InterPro" id="IPR049718">
    <property type="entry name" value="AKO59007-like"/>
</dbReference>
<keyword evidence="1" id="KW-0418">Kinase</keyword>
<dbReference type="NCBIfam" id="NF033394">
    <property type="entry name" value="capsid_maj_Podo"/>
    <property type="match status" value="1"/>
</dbReference>
<accession>A0A179BYS8</accession>
<evidence type="ECO:0000313" key="1">
    <source>
        <dbReference type="EMBL" id="OAP96872.1"/>
    </source>
</evidence>
<name>A0A179BYS8_RHILE</name>
<dbReference type="EMBL" id="LWBS01000022">
    <property type="protein sequence ID" value="OAP96872.1"/>
    <property type="molecule type" value="Genomic_DNA"/>
</dbReference>
<reference evidence="1" key="1">
    <citation type="submission" date="2016-04" db="EMBL/GenBank/DDBJ databases">
        <title>Fast-growing isolate from the root nodules of Vavilovia formosa.</title>
        <authorList>
            <person name="Kimeklis A."/>
            <person name="Safronova V."/>
            <person name="Belimov A."/>
            <person name="Andronov E."/>
        </authorList>
    </citation>
    <scope>NUCLEOTIDE SEQUENCE [LARGE SCALE GENOMIC DNA]</scope>
    <source>
        <strain evidence="1">Vaf-46</strain>
    </source>
</reference>
<proteinExistence type="predicted"/>
<protein>
    <submittedName>
        <fullName evidence="1">3-phosphoglycerate kinase</fullName>
    </submittedName>
</protein>
<dbReference type="AlphaFoldDB" id="A0A179BYS8"/>
<organism evidence="1">
    <name type="scientific">Rhizobium leguminosarum</name>
    <dbReference type="NCBI Taxonomy" id="384"/>
    <lineage>
        <taxon>Bacteria</taxon>
        <taxon>Pseudomonadati</taxon>
        <taxon>Pseudomonadota</taxon>
        <taxon>Alphaproteobacteria</taxon>
        <taxon>Hyphomicrobiales</taxon>
        <taxon>Rhizobiaceae</taxon>
        <taxon>Rhizobium/Agrobacterium group</taxon>
        <taxon>Rhizobium</taxon>
    </lineage>
</organism>
<keyword evidence="1" id="KW-0808">Transferase</keyword>
<dbReference type="GO" id="GO:0016301">
    <property type="term" value="F:kinase activity"/>
    <property type="evidence" value="ECO:0007669"/>
    <property type="project" value="UniProtKB-KW"/>
</dbReference>
<gene>
    <name evidence="1" type="ORF">A4U53_11850</name>
</gene>
<sequence length="324" mass="35313">MAVSPNLSEIVTTTLRNRSGTVADDVTKNNGLLNRLNSRGRKKPVSGGRTIVQEMQYAENSTFRRYSGYDILNVQPSDVITAAEYDLKQAAVAVSMSGLEQLQNSGEDAILDLLEQRIENAETTLKNNIALDCYSDGTADGGRQIGGLQLLISTSPTSGTVGGISRATWGFWRNQKFSATADGGAAASTANIQSYMNRLYMSCVRGADSPDLVVADNNFFRLYWESLQAIQRITSADKGMAGFQSLQYMGADVIFDGGFGGGAPLNQMFFLNTKYLFYRPHRDRDMAPIGDERMNTNQDAFVQLMGFAGNLTMSNAFLQGVLFA</sequence>
<dbReference type="eggNOG" id="ENOG502ZBII">
    <property type="taxonomic scope" value="Bacteria"/>
</dbReference>
<dbReference type="RefSeq" id="WP_064245327.1">
    <property type="nucleotide sequence ID" value="NZ_JAAXDI010000021.1"/>
</dbReference>